<dbReference type="Gene3D" id="3.40.50.720">
    <property type="entry name" value="NAD(P)-binding Rossmann-like Domain"/>
    <property type="match status" value="2"/>
</dbReference>
<dbReference type="InterPro" id="IPR007886">
    <property type="entry name" value="AlaDH/PNT_N"/>
</dbReference>
<dbReference type="AlphaFoldDB" id="E3IVV2"/>
<dbReference type="FunCoup" id="E3IVV2">
    <property type="interactions" value="1"/>
</dbReference>
<feature type="region of interest" description="Disordered" evidence="8">
    <location>
        <begin position="383"/>
        <end position="424"/>
    </location>
</feature>
<evidence type="ECO:0000259" key="9">
    <source>
        <dbReference type="SMART" id="SM01002"/>
    </source>
</evidence>
<feature type="domain" description="Alanine dehydrogenase/pyridine nucleotide transhydrogenase N-terminal" evidence="10">
    <location>
        <begin position="4"/>
        <end position="143"/>
    </location>
</feature>
<feature type="domain" description="Alanine dehydrogenase/pyridine nucleotide transhydrogenase NAD(H)-binding" evidence="9">
    <location>
        <begin position="152"/>
        <end position="317"/>
    </location>
</feature>
<evidence type="ECO:0000256" key="7">
    <source>
        <dbReference type="ARBA" id="ARBA00048202"/>
    </source>
</evidence>
<dbReference type="RefSeq" id="WP_013426872.1">
    <property type="nucleotide sequence ID" value="NC_014666.1"/>
</dbReference>
<dbReference type="Proteomes" id="UP000002484">
    <property type="component" value="Chromosome"/>
</dbReference>
<feature type="compositionally biased region" description="Low complexity" evidence="8">
    <location>
        <begin position="393"/>
        <end position="413"/>
    </location>
</feature>
<comment type="function">
    <text evidence="1">The transhydrogenation between NADH and NADP is coupled to respiration and ATP hydrolysis and functions as a proton pump across the membrane.</text>
</comment>
<evidence type="ECO:0000256" key="2">
    <source>
        <dbReference type="ARBA" id="ARBA00012943"/>
    </source>
</evidence>
<evidence type="ECO:0000256" key="5">
    <source>
        <dbReference type="ARBA" id="ARBA00022967"/>
    </source>
</evidence>
<dbReference type="PANTHER" id="PTHR10160">
    <property type="entry name" value="NAD(P) TRANSHYDROGENASE"/>
    <property type="match status" value="1"/>
</dbReference>
<dbReference type="PANTHER" id="PTHR10160:SF19">
    <property type="entry name" value="PROTON-TRANSLOCATING NAD(P)(+) TRANSHYDROGENASE"/>
    <property type="match status" value="1"/>
</dbReference>
<dbReference type="Pfam" id="PF01262">
    <property type="entry name" value="AlaDh_PNT_C"/>
    <property type="match status" value="1"/>
</dbReference>
<protein>
    <recommendedName>
        <fullName evidence="2">proton-translocating NAD(P)(+) transhydrogenase</fullName>
        <ecNumber evidence="2">7.1.1.1</ecNumber>
    </recommendedName>
</protein>
<dbReference type="SMART" id="SM01002">
    <property type="entry name" value="AlaDh_PNT_C"/>
    <property type="match status" value="1"/>
</dbReference>
<sequence>MRIGVVHETAAGERRVALIPQEVDGLRKAGHEVLVETGAGVAAGFPDAAYAERGAVIASATDVLGAEVVLFVRAPGSDPTLADALLAWLRPGQVTVGLADPLGAPAAAAALATAGITSFALDLLPRITRAQAMDVLSSQATLAGYKAALLAASRLNKIFPMLTTAAGTLPPARALVIGAGVAGLQAIATCKRLGAVVSAYDVRPAAREQAESVGATFVDLGLDAADAETTGGYAAALGEDFYRRQREALGKVVAASDIVITTAQVQGVRAPILVTAEMVHAMAPGSVVVDLAAAQGGNCELSEPDTEVDVDGVTLLAPTNLPATVPAHASRLYAKNLTNFLKLLIVDGAVRLDLDDPIIADTLVTHDGEVVAPRVRERLGLAAVSPAPPATPAGPATPSEAATPAEPAGPAAGQATDVPTTAGS</sequence>
<evidence type="ECO:0000256" key="1">
    <source>
        <dbReference type="ARBA" id="ARBA00003943"/>
    </source>
</evidence>
<comment type="catalytic activity">
    <reaction evidence="7">
        <text>NAD(+) + NADPH + H(+)(in) = NADH + NADP(+) + H(+)(out)</text>
        <dbReference type="Rhea" id="RHEA:47992"/>
        <dbReference type="ChEBI" id="CHEBI:15378"/>
        <dbReference type="ChEBI" id="CHEBI:57540"/>
        <dbReference type="ChEBI" id="CHEBI:57783"/>
        <dbReference type="ChEBI" id="CHEBI:57945"/>
        <dbReference type="ChEBI" id="CHEBI:58349"/>
        <dbReference type="EC" id="7.1.1.1"/>
    </reaction>
</comment>
<organism evidence="11 12">
    <name type="scientific">Pseudofrankia inefficax (strain DSM 45817 / CECT 9037 / DDB 130130 / EuI1c)</name>
    <name type="common">Frankia inefficax</name>
    <dbReference type="NCBI Taxonomy" id="298654"/>
    <lineage>
        <taxon>Bacteria</taxon>
        <taxon>Bacillati</taxon>
        <taxon>Actinomycetota</taxon>
        <taxon>Actinomycetes</taxon>
        <taxon>Frankiales</taxon>
        <taxon>Frankiaceae</taxon>
        <taxon>Pseudofrankia</taxon>
    </lineage>
</organism>
<dbReference type="EMBL" id="CP002299">
    <property type="protein sequence ID" value="ADP83754.1"/>
    <property type="molecule type" value="Genomic_DNA"/>
</dbReference>
<keyword evidence="3" id="KW-0547">Nucleotide-binding</keyword>
<dbReference type="GO" id="GO:0006740">
    <property type="term" value="P:NADPH regeneration"/>
    <property type="evidence" value="ECO:0007669"/>
    <property type="project" value="TreeGrafter"/>
</dbReference>
<dbReference type="KEGG" id="fri:FraEuI1c_5770"/>
<dbReference type="SUPFAM" id="SSF51735">
    <property type="entry name" value="NAD(P)-binding Rossmann-fold domains"/>
    <property type="match status" value="1"/>
</dbReference>
<dbReference type="SMART" id="SM01003">
    <property type="entry name" value="AlaDh_PNT_N"/>
    <property type="match status" value="1"/>
</dbReference>
<dbReference type="CDD" id="cd05304">
    <property type="entry name" value="Rubrum_tdh"/>
    <property type="match status" value="1"/>
</dbReference>
<reference evidence="11 12" key="1">
    <citation type="submission" date="2010-10" db="EMBL/GenBank/DDBJ databases">
        <title>Complete sequence of Frankia sp. EuI1c.</title>
        <authorList>
            <consortium name="US DOE Joint Genome Institute"/>
            <person name="Lucas S."/>
            <person name="Copeland A."/>
            <person name="Lapidus A."/>
            <person name="Cheng J.-F."/>
            <person name="Bruce D."/>
            <person name="Goodwin L."/>
            <person name="Pitluck S."/>
            <person name="Chertkov O."/>
            <person name="Detter J.C."/>
            <person name="Han C."/>
            <person name="Tapia R."/>
            <person name="Land M."/>
            <person name="Hauser L."/>
            <person name="Jeffries C."/>
            <person name="Kyrpides N."/>
            <person name="Ivanova N."/>
            <person name="Mikhailova N."/>
            <person name="Beauchemin N."/>
            <person name="Sen A."/>
            <person name="Sur S.A."/>
            <person name="Gtari M."/>
            <person name="Wall L."/>
            <person name="Tisa L."/>
            <person name="Woyke T."/>
        </authorList>
    </citation>
    <scope>NUCLEOTIDE SEQUENCE [LARGE SCALE GENOMIC DNA]</scope>
    <source>
        <strain evidence="12">DSM 45817 / CECT 9037 / EuI1c</strain>
    </source>
</reference>
<accession>E3IVV2</accession>
<evidence type="ECO:0000256" key="4">
    <source>
        <dbReference type="ARBA" id="ARBA00022857"/>
    </source>
</evidence>
<keyword evidence="11" id="KW-0560">Oxidoreductase</keyword>
<dbReference type="InParanoid" id="E3IVV2"/>
<dbReference type="Pfam" id="PF05222">
    <property type="entry name" value="AlaDh_PNT_N"/>
    <property type="match status" value="1"/>
</dbReference>
<dbReference type="GO" id="GO:0016491">
    <property type="term" value="F:oxidoreductase activity"/>
    <property type="evidence" value="ECO:0007669"/>
    <property type="project" value="UniProtKB-KW"/>
</dbReference>
<keyword evidence="5" id="KW-1278">Translocase</keyword>
<dbReference type="GO" id="GO:0005886">
    <property type="term" value="C:plasma membrane"/>
    <property type="evidence" value="ECO:0007669"/>
    <property type="project" value="TreeGrafter"/>
</dbReference>
<evidence type="ECO:0000256" key="8">
    <source>
        <dbReference type="SAM" id="MobiDB-lite"/>
    </source>
</evidence>
<dbReference type="eggNOG" id="COG3288">
    <property type="taxonomic scope" value="Bacteria"/>
</dbReference>
<keyword evidence="6" id="KW-0520">NAD</keyword>
<dbReference type="OrthoDB" id="9804592at2"/>
<evidence type="ECO:0000313" key="12">
    <source>
        <dbReference type="Proteomes" id="UP000002484"/>
    </source>
</evidence>
<dbReference type="GO" id="GO:0050661">
    <property type="term" value="F:NADP binding"/>
    <property type="evidence" value="ECO:0007669"/>
    <property type="project" value="TreeGrafter"/>
</dbReference>
<keyword evidence="4" id="KW-0521">NADP</keyword>
<dbReference type="HOGENOM" id="CLU_003376_2_1_11"/>
<dbReference type="STRING" id="298654.FraEuI1c_5770"/>
<dbReference type="SUPFAM" id="SSF52283">
    <property type="entry name" value="Formate/glycerate dehydrogenase catalytic domain-like"/>
    <property type="match status" value="1"/>
</dbReference>
<proteinExistence type="predicted"/>
<keyword evidence="12" id="KW-1185">Reference proteome</keyword>
<evidence type="ECO:0000259" key="10">
    <source>
        <dbReference type="SMART" id="SM01003"/>
    </source>
</evidence>
<dbReference type="InterPro" id="IPR007698">
    <property type="entry name" value="AlaDH/PNT_NAD(H)-bd"/>
</dbReference>
<dbReference type="InterPro" id="IPR036291">
    <property type="entry name" value="NAD(P)-bd_dom_sf"/>
</dbReference>
<evidence type="ECO:0000313" key="11">
    <source>
        <dbReference type="EMBL" id="ADP83754.1"/>
    </source>
</evidence>
<evidence type="ECO:0000256" key="6">
    <source>
        <dbReference type="ARBA" id="ARBA00023027"/>
    </source>
</evidence>
<name>E3IVV2_PSEI1</name>
<dbReference type="EC" id="7.1.1.1" evidence="2"/>
<gene>
    <name evidence="11" type="ordered locus">FraEuI1c_5770</name>
</gene>
<evidence type="ECO:0000256" key="3">
    <source>
        <dbReference type="ARBA" id="ARBA00022741"/>
    </source>
</evidence>
<dbReference type="GO" id="GO:0008750">
    <property type="term" value="F:proton-translocating NAD(P)+ transhydrogenase activity"/>
    <property type="evidence" value="ECO:0007669"/>
    <property type="project" value="UniProtKB-EC"/>
</dbReference>